<dbReference type="PANTHER" id="PTHR43542">
    <property type="entry name" value="METHYLTRANSFERASE"/>
    <property type="match status" value="1"/>
</dbReference>
<name>A0A0P9D8V8_9CHLR</name>
<organism evidence="3 4">
    <name type="scientific">Kouleothrix aurantiaca</name>
    <dbReference type="NCBI Taxonomy" id="186479"/>
    <lineage>
        <taxon>Bacteria</taxon>
        <taxon>Bacillati</taxon>
        <taxon>Chloroflexota</taxon>
        <taxon>Chloroflexia</taxon>
        <taxon>Chloroflexales</taxon>
        <taxon>Roseiflexineae</taxon>
        <taxon>Roseiflexaceae</taxon>
        <taxon>Kouleothrix</taxon>
    </lineage>
</organism>
<gene>
    <name evidence="3" type="ORF">SE17_05120</name>
</gene>
<accession>A0A0P9D8V8</accession>
<dbReference type="PANTHER" id="PTHR43542:SF1">
    <property type="entry name" value="METHYLTRANSFERASE"/>
    <property type="match status" value="1"/>
</dbReference>
<dbReference type="NCBIfam" id="TIGR00095">
    <property type="entry name" value="16S rRNA (guanine(966)-N(2))-methyltransferase RsmD"/>
    <property type="match status" value="1"/>
</dbReference>
<evidence type="ECO:0000256" key="1">
    <source>
        <dbReference type="ARBA" id="ARBA00022603"/>
    </source>
</evidence>
<protein>
    <submittedName>
        <fullName evidence="3">Methyltransferase</fullName>
    </submittedName>
</protein>
<comment type="caution">
    <text evidence="3">The sequence shown here is derived from an EMBL/GenBank/DDBJ whole genome shotgun (WGS) entry which is preliminary data.</text>
</comment>
<proteinExistence type="predicted"/>
<dbReference type="GO" id="GO:0008168">
    <property type="term" value="F:methyltransferase activity"/>
    <property type="evidence" value="ECO:0007669"/>
    <property type="project" value="UniProtKB-KW"/>
</dbReference>
<dbReference type="GO" id="GO:0031167">
    <property type="term" value="P:rRNA methylation"/>
    <property type="evidence" value="ECO:0007669"/>
    <property type="project" value="InterPro"/>
</dbReference>
<keyword evidence="4" id="KW-1185">Reference proteome</keyword>
<dbReference type="PIRSF" id="PIRSF004553">
    <property type="entry name" value="CHP00095"/>
    <property type="match status" value="1"/>
</dbReference>
<dbReference type="CDD" id="cd02440">
    <property type="entry name" value="AdoMet_MTases"/>
    <property type="match status" value="1"/>
</dbReference>
<evidence type="ECO:0000313" key="4">
    <source>
        <dbReference type="Proteomes" id="UP000050509"/>
    </source>
</evidence>
<reference evidence="3 4" key="1">
    <citation type="submission" date="2015-09" db="EMBL/GenBank/DDBJ databases">
        <title>Draft genome sequence of Kouleothrix aurantiaca JCM 19913.</title>
        <authorList>
            <person name="Hemp J."/>
        </authorList>
    </citation>
    <scope>NUCLEOTIDE SEQUENCE [LARGE SCALE GENOMIC DNA]</scope>
    <source>
        <strain evidence="3 4">COM-B</strain>
    </source>
</reference>
<dbReference type="Proteomes" id="UP000050509">
    <property type="component" value="Unassembled WGS sequence"/>
</dbReference>
<dbReference type="InterPro" id="IPR004398">
    <property type="entry name" value="RNA_MeTrfase_RsmD"/>
</dbReference>
<dbReference type="Gene3D" id="3.40.50.150">
    <property type="entry name" value="Vaccinia Virus protein VP39"/>
    <property type="match status" value="1"/>
</dbReference>
<evidence type="ECO:0000313" key="3">
    <source>
        <dbReference type="EMBL" id="KPV54206.1"/>
    </source>
</evidence>
<keyword evidence="1 3" id="KW-0489">Methyltransferase</keyword>
<dbReference type="PATRIC" id="fig|186479.3.peg.10846"/>
<dbReference type="PROSITE" id="PS00092">
    <property type="entry name" value="N6_MTASE"/>
    <property type="match status" value="1"/>
</dbReference>
<dbReference type="InterPro" id="IPR002052">
    <property type="entry name" value="DNA_methylase_N6_adenine_CS"/>
</dbReference>
<sequence>MRVITGSAKGHRLKAPKGMTTRPMLDRVKEALFSVLEGYGPIRGRVLDLYAGTGSIGIECLSRGAKWADFVEMRAHVCAIIRENLAHTHFTEQSHVHQMQVGRFLASVRLPEKYDIIVMDPPYADPAIEDTIRTVSASGLLDDDGLFIVGHSPRVELADQYPGIRRRKFRRLGDSCFSIYELATDTAERETQTVSEP</sequence>
<dbReference type="SUPFAM" id="SSF53335">
    <property type="entry name" value="S-adenosyl-L-methionine-dependent methyltransferases"/>
    <property type="match status" value="1"/>
</dbReference>
<dbReference type="Pfam" id="PF03602">
    <property type="entry name" value="Cons_hypoth95"/>
    <property type="match status" value="1"/>
</dbReference>
<keyword evidence="2 3" id="KW-0808">Transferase</keyword>
<dbReference type="InterPro" id="IPR029063">
    <property type="entry name" value="SAM-dependent_MTases_sf"/>
</dbReference>
<dbReference type="AlphaFoldDB" id="A0A0P9D8V8"/>
<dbReference type="GO" id="GO:0003676">
    <property type="term" value="F:nucleic acid binding"/>
    <property type="evidence" value="ECO:0007669"/>
    <property type="project" value="InterPro"/>
</dbReference>
<evidence type="ECO:0000256" key="2">
    <source>
        <dbReference type="ARBA" id="ARBA00022679"/>
    </source>
</evidence>
<dbReference type="EMBL" id="LJCR01000093">
    <property type="protein sequence ID" value="KPV54206.1"/>
    <property type="molecule type" value="Genomic_DNA"/>
</dbReference>